<dbReference type="GeneID" id="85350173"/>
<organism evidence="1 2">
    <name type="scientific">Armillaria tabescens</name>
    <name type="common">Ringless honey mushroom</name>
    <name type="synonym">Agaricus tabescens</name>
    <dbReference type="NCBI Taxonomy" id="1929756"/>
    <lineage>
        <taxon>Eukaryota</taxon>
        <taxon>Fungi</taxon>
        <taxon>Dikarya</taxon>
        <taxon>Basidiomycota</taxon>
        <taxon>Agaricomycotina</taxon>
        <taxon>Agaricomycetes</taxon>
        <taxon>Agaricomycetidae</taxon>
        <taxon>Agaricales</taxon>
        <taxon>Marasmiineae</taxon>
        <taxon>Physalacriaceae</taxon>
        <taxon>Desarmillaria</taxon>
    </lineage>
</organism>
<dbReference type="AlphaFoldDB" id="A0AA39IZM7"/>
<dbReference type="Proteomes" id="UP001175211">
    <property type="component" value="Unassembled WGS sequence"/>
</dbReference>
<dbReference type="RefSeq" id="XP_060321519.1">
    <property type="nucleotide sequence ID" value="XM_060466625.1"/>
</dbReference>
<evidence type="ECO:0000313" key="1">
    <source>
        <dbReference type="EMBL" id="KAK0433388.1"/>
    </source>
</evidence>
<protein>
    <submittedName>
        <fullName evidence="1">Uncharacterized protein</fullName>
    </submittedName>
</protein>
<accession>A0AA39IZM7</accession>
<feature type="non-terminal residue" evidence="1">
    <location>
        <position position="1"/>
    </location>
</feature>
<proteinExistence type="predicted"/>
<sequence>ETIEEYRKNVERSTEKWVLTKISKSEKLYLLHGCKGPRKGKAPVPVALRMRNYLDVTMPNHRDALVSIVLSTHRLAVERLRIK</sequence>
<comment type="caution">
    <text evidence="1">The sequence shown here is derived from an EMBL/GenBank/DDBJ whole genome shotgun (WGS) entry which is preliminary data.</text>
</comment>
<reference evidence="1" key="1">
    <citation type="submission" date="2023-06" db="EMBL/GenBank/DDBJ databases">
        <authorList>
            <consortium name="Lawrence Berkeley National Laboratory"/>
            <person name="Ahrendt S."/>
            <person name="Sahu N."/>
            <person name="Indic B."/>
            <person name="Wong-Bajracharya J."/>
            <person name="Merenyi Z."/>
            <person name="Ke H.-M."/>
            <person name="Monk M."/>
            <person name="Kocsube S."/>
            <person name="Drula E."/>
            <person name="Lipzen A."/>
            <person name="Balint B."/>
            <person name="Henrissat B."/>
            <person name="Andreopoulos B."/>
            <person name="Martin F.M."/>
            <person name="Harder C.B."/>
            <person name="Rigling D."/>
            <person name="Ford K.L."/>
            <person name="Foster G.D."/>
            <person name="Pangilinan J."/>
            <person name="Papanicolaou A."/>
            <person name="Barry K."/>
            <person name="LaButti K."/>
            <person name="Viragh M."/>
            <person name="Koriabine M."/>
            <person name="Yan M."/>
            <person name="Riley R."/>
            <person name="Champramary S."/>
            <person name="Plett K.L."/>
            <person name="Tsai I.J."/>
            <person name="Slot J."/>
            <person name="Sipos G."/>
            <person name="Plett J."/>
            <person name="Nagy L.G."/>
            <person name="Grigoriev I.V."/>
        </authorList>
    </citation>
    <scope>NUCLEOTIDE SEQUENCE</scope>
    <source>
        <strain evidence="1">CCBAS 213</strain>
    </source>
</reference>
<name>A0AA39IZM7_ARMTA</name>
<evidence type="ECO:0000313" key="2">
    <source>
        <dbReference type="Proteomes" id="UP001175211"/>
    </source>
</evidence>
<feature type="non-terminal residue" evidence="1">
    <location>
        <position position="83"/>
    </location>
</feature>
<dbReference type="EMBL" id="JAUEPS010000230">
    <property type="protein sequence ID" value="KAK0433388.1"/>
    <property type="molecule type" value="Genomic_DNA"/>
</dbReference>
<keyword evidence="2" id="KW-1185">Reference proteome</keyword>
<gene>
    <name evidence="1" type="ORF">EV420DRAFT_1240540</name>
</gene>